<comment type="caution">
    <text evidence="3">The sequence shown here is derived from an EMBL/GenBank/DDBJ whole genome shotgun (WGS) entry which is preliminary data.</text>
</comment>
<dbReference type="EMBL" id="AWXU01000027">
    <property type="protein sequence ID" value="KFN49881.1"/>
    <property type="molecule type" value="Genomic_DNA"/>
</dbReference>
<proteinExistence type="predicted"/>
<reference evidence="3 4" key="1">
    <citation type="submission" date="2013-09" db="EMBL/GenBank/DDBJ databases">
        <title>Genome sequencing of Arenimonas composti.</title>
        <authorList>
            <person name="Chen F."/>
            <person name="Wang G."/>
        </authorList>
    </citation>
    <scope>NUCLEOTIDE SEQUENCE [LARGE SCALE GENOMIC DNA]</scope>
    <source>
        <strain evidence="3 4">TR7-09</strain>
    </source>
</reference>
<evidence type="ECO:0000256" key="1">
    <source>
        <dbReference type="SAM" id="MobiDB-lite"/>
    </source>
</evidence>
<feature type="signal peptide" evidence="2">
    <location>
        <begin position="1"/>
        <end position="22"/>
    </location>
</feature>
<evidence type="ECO:0000256" key="2">
    <source>
        <dbReference type="SAM" id="SignalP"/>
    </source>
</evidence>
<evidence type="ECO:0000313" key="4">
    <source>
        <dbReference type="Proteomes" id="UP000029391"/>
    </source>
</evidence>
<feature type="compositionally biased region" description="Basic and acidic residues" evidence="1">
    <location>
        <begin position="68"/>
        <end position="80"/>
    </location>
</feature>
<accession>A0A091BDR7</accession>
<dbReference type="AlphaFoldDB" id="A0A091BDR7"/>
<gene>
    <name evidence="3" type="ORF">P873_08540</name>
</gene>
<dbReference type="PROSITE" id="PS51257">
    <property type="entry name" value="PROKAR_LIPOPROTEIN"/>
    <property type="match status" value="1"/>
</dbReference>
<feature type="region of interest" description="Disordered" evidence="1">
    <location>
        <begin position="24"/>
        <end position="80"/>
    </location>
</feature>
<protein>
    <submittedName>
        <fullName evidence="3">Uncharacterized protein</fullName>
    </submittedName>
</protein>
<sequence>MRISPVHATLAALVLTLALFLAGCGEPTPEPDGEPQAPAPAEPTALRAAIEEPLDKAKAVEDTQAAAEAERERMLAETGG</sequence>
<evidence type="ECO:0000313" key="3">
    <source>
        <dbReference type="EMBL" id="KFN49881.1"/>
    </source>
</evidence>
<dbReference type="Proteomes" id="UP000029391">
    <property type="component" value="Unassembled WGS sequence"/>
</dbReference>
<feature type="compositionally biased region" description="Basic and acidic residues" evidence="1">
    <location>
        <begin position="49"/>
        <end position="61"/>
    </location>
</feature>
<keyword evidence="2" id="KW-0732">Signal</keyword>
<name>A0A091BDR7_9GAMM</name>
<feature type="chain" id="PRO_5001869693" evidence="2">
    <location>
        <begin position="23"/>
        <end position="80"/>
    </location>
</feature>
<dbReference type="RefSeq" id="WP_026817245.1">
    <property type="nucleotide sequence ID" value="NZ_AUFF01000007.1"/>
</dbReference>
<keyword evidence="4" id="KW-1185">Reference proteome</keyword>
<organism evidence="3 4">
    <name type="scientific">Arenimonas composti TR7-09 = DSM 18010</name>
    <dbReference type="NCBI Taxonomy" id="1121013"/>
    <lineage>
        <taxon>Bacteria</taxon>
        <taxon>Pseudomonadati</taxon>
        <taxon>Pseudomonadota</taxon>
        <taxon>Gammaproteobacteria</taxon>
        <taxon>Lysobacterales</taxon>
        <taxon>Lysobacteraceae</taxon>
        <taxon>Arenimonas</taxon>
    </lineage>
</organism>